<comment type="caution">
    <text evidence="1">The sequence shown here is derived from an EMBL/GenBank/DDBJ whole genome shotgun (WGS) entry which is preliminary data.</text>
</comment>
<name>A0ABU3R0U7_9GAMM</name>
<protein>
    <submittedName>
        <fullName evidence="1">Uncharacterized protein</fullName>
    </submittedName>
</protein>
<dbReference type="RefSeq" id="WP_315946761.1">
    <property type="nucleotide sequence ID" value="NZ_JAWCUA010000007.1"/>
</dbReference>
<dbReference type="EMBL" id="JAWCUA010000007">
    <property type="protein sequence ID" value="MDU0113159.1"/>
    <property type="molecule type" value="Genomic_DNA"/>
</dbReference>
<reference evidence="1 2" key="1">
    <citation type="submission" date="2023-10" db="EMBL/GenBank/DDBJ databases">
        <title>Psychrosphaera aquimaarina strain SW33 isolated from seawater.</title>
        <authorList>
            <person name="Bayburt H."/>
            <person name="Kim J.M."/>
            <person name="Choi B.J."/>
            <person name="Jeon C.O."/>
        </authorList>
    </citation>
    <scope>NUCLEOTIDE SEQUENCE [LARGE SCALE GENOMIC DNA]</scope>
    <source>
        <strain evidence="1 2">KCTC 52743</strain>
    </source>
</reference>
<keyword evidence="2" id="KW-1185">Reference proteome</keyword>
<gene>
    <name evidence="1" type="ORF">RT723_09145</name>
</gene>
<proteinExistence type="predicted"/>
<dbReference type="Proteomes" id="UP001257914">
    <property type="component" value="Unassembled WGS sequence"/>
</dbReference>
<evidence type="ECO:0000313" key="2">
    <source>
        <dbReference type="Proteomes" id="UP001257914"/>
    </source>
</evidence>
<sequence>MITKTKEVFQQEALNRLIKLFQHSKTSKTDQKNKHRLEGFLHAGEYLGIITHEEGIDMLEQAHFEVFGESIKQKQARKDQYRTALNSDDLDFFDTPAIERLKNK</sequence>
<evidence type="ECO:0000313" key="1">
    <source>
        <dbReference type="EMBL" id="MDU0113159.1"/>
    </source>
</evidence>
<accession>A0ABU3R0U7</accession>
<organism evidence="1 2">
    <name type="scientific">Psychrosphaera aquimarina</name>
    <dbReference type="NCBI Taxonomy" id="2044854"/>
    <lineage>
        <taxon>Bacteria</taxon>
        <taxon>Pseudomonadati</taxon>
        <taxon>Pseudomonadota</taxon>
        <taxon>Gammaproteobacteria</taxon>
        <taxon>Alteromonadales</taxon>
        <taxon>Pseudoalteromonadaceae</taxon>
        <taxon>Psychrosphaera</taxon>
    </lineage>
</organism>